<reference evidence="8" key="1">
    <citation type="submission" date="2020-06" db="EMBL/GenBank/DDBJ databases">
        <title>Draft genome of Bugula neritina, a colonial animal packing powerful symbionts and potential medicines.</title>
        <authorList>
            <person name="Rayko M."/>
        </authorList>
    </citation>
    <scope>NUCLEOTIDE SEQUENCE [LARGE SCALE GENOMIC DNA]</scope>
    <source>
        <strain evidence="8">Kwan_BN1</strain>
    </source>
</reference>
<dbReference type="Pfam" id="PF01000">
    <property type="entry name" value="RNA_pol_A_bac"/>
    <property type="match status" value="1"/>
</dbReference>
<dbReference type="HAMAP" id="MF_00320">
    <property type="entry name" value="RNApol_arch_Rpo3"/>
    <property type="match status" value="1"/>
</dbReference>
<dbReference type="GO" id="GO:0005666">
    <property type="term" value="C:RNA polymerase III complex"/>
    <property type="evidence" value="ECO:0007669"/>
    <property type="project" value="TreeGrafter"/>
</dbReference>
<evidence type="ECO:0000259" key="7">
    <source>
        <dbReference type="SMART" id="SM00662"/>
    </source>
</evidence>
<dbReference type="GO" id="GO:0003899">
    <property type="term" value="F:DNA-directed RNA polymerase activity"/>
    <property type="evidence" value="ECO:0007669"/>
    <property type="project" value="InterPro"/>
</dbReference>
<dbReference type="Proteomes" id="UP000593567">
    <property type="component" value="Unassembled WGS sequence"/>
</dbReference>
<dbReference type="InterPro" id="IPR001514">
    <property type="entry name" value="DNA-dir_RNA_pol_30-40kDasu_CS"/>
</dbReference>
<comment type="subcellular location">
    <subcellularLocation>
        <location evidence="1">Nucleus</location>
    </subcellularLocation>
</comment>
<comment type="similarity">
    <text evidence="6">Belongs to the archaeal Rpo3/eukaryotic RPB3 RNA polymerase subunit family.</text>
</comment>
<dbReference type="GO" id="GO:0046983">
    <property type="term" value="F:protein dimerization activity"/>
    <property type="evidence" value="ECO:0007669"/>
    <property type="project" value="InterPro"/>
</dbReference>
<keyword evidence="9" id="KW-1185">Reference proteome</keyword>
<organism evidence="8 9">
    <name type="scientific">Bugula neritina</name>
    <name type="common">Brown bryozoan</name>
    <name type="synonym">Sertularia neritina</name>
    <dbReference type="NCBI Taxonomy" id="10212"/>
    <lineage>
        <taxon>Eukaryota</taxon>
        <taxon>Metazoa</taxon>
        <taxon>Spiralia</taxon>
        <taxon>Lophotrochozoa</taxon>
        <taxon>Bryozoa</taxon>
        <taxon>Gymnolaemata</taxon>
        <taxon>Cheilostomatida</taxon>
        <taxon>Flustrina</taxon>
        <taxon>Buguloidea</taxon>
        <taxon>Bugulidae</taxon>
        <taxon>Bugula</taxon>
    </lineage>
</organism>
<keyword evidence="5" id="KW-0539">Nucleus</keyword>
<dbReference type="SMART" id="SM00662">
    <property type="entry name" value="RPOLD"/>
    <property type="match status" value="1"/>
</dbReference>
<dbReference type="Gene3D" id="3.30.1360.10">
    <property type="entry name" value="RNA polymerase, RBP11-like subunit"/>
    <property type="match status" value="1"/>
</dbReference>
<gene>
    <name evidence="8" type="ORF">EB796_017555</name>
</gene>
<evidence type="ECO:0000313" key="8">
    <source>
        <dbReference type="EMBL" id="KAF6024160.1"/>
    </source>
</evidence>
<proteinExistence type="inferred from homology"/>
<dbReference type="GO" id="GO:0003677">
    <property type="term" value="F:DNA binding"/>
    <property type="evidence" value="ECO:0007669"/>
    <property type="project" value="InterPro"/>
</dbReference>
<dbReference type="InterPro" id="IPR011263">
    <property type="entry name" value="DNA-dir_RNA_pol_RpoA/D/Rpb3"/>
</dbReference>
<feature type="domain" description="DNA-directed RNA polymerase RpoA/D/Rpb3-type" evidence="7">
    <location>
        <begin position="64"/>
        <end position="342"/>
    </location>
</feature>
<dbReference type="EMBL" id="VXIV02002612">
    <property type="protein sequence ID" value="KAF6024160.1"/>
    <property type="molecule type" value="Genomic_DNA"/>
</dbReference>
<name>A0A7J7JDA7_BUGNE</name>
<comment type="caution">
    <text evidence="8">The sequence shown here is derived from an EMBL/GenBank/DDBJ whole genome shotgun (WGS) entry which is preliminary data.</text>
</comment>
<dbReference type="PANTHER" id="PTHR11800:SF13">
    <property type="entry name" value="DNA-DIRECTED RNA POLYMERASES I AND III SUBUNIT RPAC1"/>
    <property type="match status" value="1"/>
</dbReference>
<evidence type="ECO:0000256" key="2">
    <source>
        <dbReference type="ARBA" id="ARBA00022083"/>
    </source>
</evidence>
<dbReference type="PANTHER" id="PTHR11800">
    <property type="entry name" value="DNA-DIRECTED RNA POLYMERASE"/>
    <property type="match status" value="1"/>
</dbReference>
<keyword evidence="3" id="KW-0240">DNA-directed RNA polymerase</keyword>
<dbReference type="PROSITE" id="PS00446">
    <property type="entry name" value="RNA_POL_D_30KD"/>
    <property type="match status" value="1"/>
</dbReference>
<evidence type="ECO:0000256" key="1">
    <source>
        <dbReference type="ARBA" id="ARBA00004123"/>
    </source>
</evidence>
<dbReference type="GO" id="GO:0005736">
    <property type="term" value="C:RNA polymerase I complex"/>
    <property type="evidence" value="ECO:0007669"/>
    <property type="project" value="TreeGrafter"/>
</dbReference>
<sequence>MEPVKLKSCLKRIKERVDLKEHQIINTNTTDFPNAYTGSTDGDFDINKFTKGVRVDIISEKEDELEFDLVGVDAAIANSLRRILLAEVPTMAIEKVYVYNNTSLIQDEVLAHRLGLIPIKADPRMFEYRQPDQEEGSAEDTISFALKVKCTHNSSAPADATQPDILYKHNNVYTRDMVWVPVGNQADLYPEGSVAPVHPDILINKLKPGQILDLRMDCVKGIGRDHAKFSPVATAHYRLLPEITLTQPITGTDAHKLKECFSDGVIGIRTNDNDEAYVANARLDTCSREVFRHDNLKDKVLLSRVRDHFIFSVESTGALPAATLVSEALKVLMKKCTDLREKLEHDEDS</sequence>
<dbReference type="GO" id="GO:0006351">
    <property type="term" value="P:DNA-templated transcription"/>
    <property type="evidence" value="ECO:0007669"/>
    <property type="project" value="InterPro"/>
</dbReference>
<dbReference type="CDD" id="cd07032">
    <property type="entry name" value="RNAP_I_II_AC40"/>
    <property type="match status" value="1"/>
</dbReference>
<dbReference type="SUPFAM" id="SSF56553">
    <property type="entry name" value="Insert subdomain of RNA polymerase alpha subunit"/>
    <property type="match status" value="1"/>
</dbReference>
<dbReference type="InterPro" id="IPR022842">
    <property type="entry name" value="RNAP_Rpo3/Rpb3/RPAC1"/>
</dbReference>
<dbReference type="SUPFAM" id="SSF55257">
    <property type="entry name" value="RBP11-like subunits of RNA polymerase"/>
    <property type="match status" value="1"/>
</dbReference>
<evidence type="ECO:0000256" key="4">
    <source>
        <dbReference type="ARBA" id="ARBA00023163"/>
    </source>
</evidence>
<dbReference type="InterPro" id="IPR050518">
    <property type="entry name" value="Rpo3/RPB3_RNA_Pol_subunit"/>
</dbReference>
<dbReference type="InterPro" id="IPR036603">
    <property type="entry name" value="RBP11-like"/>
</dbReference>
<dbReference type="OrthoDB" id="270173at2759"/>
<dbReference type="FunFam" id="2.170.120.12:FF:000003">
    <property type="entry name" value="Dna-directed rna polymerases i and iii subunit"/>
    <property type="match status" value="1"/>
</dbReference>
<dbReference type="Gene3D" id="2.170.120.12">
    <property type="entry name" value="DNA-directed RNA polymerase, insert domain"/>
    <property type="match status" value="1"/>
</dbReference>
<accession>A0A7J7JDA7</accession>
<dbReference type="Pfam" id="PF01193">
    <property type="entry name" value="RNA_pol_L"/>
    <property type="match status" value="1"/>
</dbReference>
<keyword evidence="4" id="KW-0804">Transcription</keyword>
<dbReference type="AlphaFoldDB" id="A0A7J7JDA7"/>
<evidence type="ECO:0000256" key="3">
    <source>
        <dbReference type="ARBA" id="ARBA00022478"/>
    </source>
</evidence>
<dbReference type="InterPro" id="IPR033901">
    <property type="entry name" value="RNAPI/III_AC40"/>
</dbReference>
<dbReference type="InterPro" id="IPR011262">
    <property type="entry name" value="DNA-dir_RNA_pol_insert"/>
</dbReference>
<dbReference type="InterPro" id="IPR036643">
    <property type="entry name" value="RNApol_insert_sf"/>
</dbReference>
<evidence type="ECO:0000256" key="5">
    <source>
        <dbReference type="ARBA" id="ARBA00023242"/>
    </source>
</evidence>
<dbReference type="NCBIfam" id="NF001988">
    <property type="entry name" value="PRK00783.1"/>
    <property type="match status" value="1"/>
</dbReference>
<evidence type="ECO:0000256" key="6">
    <source>
        <dbReference type="ARBA" id="ARBA00025804"/>
    </source>
</evidence>
<evidence type="ECO:0000313" key="9">
    <source>
        <dbReference type="Proteomes" id="UP000593567"/>
    </source>
</evidence>
<protein>
    <recommendedName>
        <fullName evidence="2">DNA-directed RNA polymerases I and III subunit RPAC1</fullName>
    </recommendedName>
</protein>